<comment type="subcellular location">
    <subcellularLocation>
        <location evidence="1">Cell membrane</location>
        <topology evidence="1">Multi-pass membrane protein</topology>
    </subcellularLocation>
</comment>
<evidence type="ECO:0000256" key="3">
    <source>
        <dbReference type="ARBA" id="ARBA00022475"/>
    </source>
</evidence>
<keyword evidence="6 7" id="KW-0472">Membrane</keyword>
<feature type="transmembrane region" description="Helical" evidence="7">
    <location>
        <begin position="292"/>
        <end position="317"/>
    </location>
</feature>
<feature type="domain" description="ABC3 transporter permease C-terminal" evidence="8">
    <location>
        <begin position="301"/>
        <end position="412"/>
    </location>
</feature>
<feature type="transmembrane region" description="Helical" evidence="7">
    <location>
        <begin position="16"/>
        <end position="40"/>
    </location>
</feature>
<evidence type="ECO:0000256" key="6">
    <source>
        <dbReference type="ARBA" id="ARBA00023136"/>
    </source>
</evidence>
<dbReference type="InterPro" id="IPR051125">
    <property type="entry name" value="ABC-4/HrtB_transporter"/>
</dbReference>
<reference evidence="10" key="1">
    <citation type="submission" date="2022-06" db="EMBL/GenBank/DDBJ databases">
        <title>New cyanobacteria of genus Symplocastrum in benthos of Lake Baikal.</title>
        <authorList>
            <person name="Sorokovikova E."/>
            <person name="Tikhonova I."/>
            <person name="Krasnopeev A."/>
            <person name="Evseev P."/>
            <person name="Gladkikh A."/>
            <person name="Belykh O."/>
        </authorList>
    </citation>
    <scope>NUCLEOTIDE SEQUENCE</scope>
    <source>
        <strain evidence="10">BBK-W-15</strain>
    </source>
</reference>
<gene>
    <name evidence="10" type="ORF">NJ959_13665</name>
</gene>
<feature type="transmembrane region" description="Helical" evidence="7">
    <location>
        <begin position="348"/>
        <end position="371"/>
    </location>
</feature>
<comment type="caution">
    <text evidence="10">The sequence shown here is derived from an EMBL/GenBank/DDBJ whole genome shotgun (WGS) entry which is preliminary data.</text>
</comment>
<evidence type="ECO:0000256" key="7">
    <source>
        <dbReference type="SAM" id="Phobius"/>
    </source>
</evidence>
<evidence type="ECO:0000313" key="11">
    <source>
        <dbReference type="Proteomes" id="UP001204953"/>
    </source>
</evidence>
<proteinExistence type="predicted"/>
<dbReference type="PANTHER" id="PTHR43738:SF1">
    <property type="entry name" value="HEMIN TRANSPORT SYSTEM PERMEASE PROTEIN HRTB-RELATED"/>
    <property type="match status" value="1"/>
</dbReference>
<dbReference type="Pfam" id="PF02687">
    <property type="entry name" value="FtsX"/>
    <property type="match status" value="1"/>
</dbReference>
<evidence type="ECO:0000256" key="1">
    <source>
        <dbReference type="ARBA" id="ARBA00004651"/>
    </source>
</evidence>
<keyword evidence="11" id="KW-1185">Reference proteome</keyword>
<dbReference type="GO" id="GO:0005886">
    <property type="term" value="C:plasma membrane"/>
    <property type="evidence" value="ECO:0007669"/>
    <property type="project" value="UniProtKB-SubCell"/>
</dbReference>
<evidence type="ECO:0000256" key="5">
    <source>
        <dbReference type="ARBA" id="ARBA00022989"/>
    </source>
</evidence>
<organism evidence="10 11">
    <name type="scientific">Limnofasciculus baicalensis BBK-W-15</name>
    <dbReference type="NCBI Taxonomy" id="2699891"/>
    <lineage>
        <taxon>Bacteria</taxon>
        <taxon>Bacillati</taxon>
        <taxon>Cyanobacteriota</taxon>
        <taxon>Cyanophyceae</taxon>
        <taxon>Coleofasciculales</taxon>
        <taxon>Coleofasciculaceae</taxon>
        <taxon>Limnofasciculus</taxon>
        <taxon>Limnofasciculus baicalensis</taxon>
    </lineage>
</organism>
<evidence type="ECO:0000256" key="2">
    <source>
        <dbReference type="ARBA" id="ARBA00022448"/>
    </source>
</evidence>
<feature type="transmembrane region" description="Helical" evidence="7">
    <location>
        <begin position="383"/>
        <end position="404"/>
    </location>
</feature>
<dbReference type="PIRSF" id="PIRSF031773">
    <property type="entry name" value="DevC"/>
    <property type="match status" value="1"/>
</dbReference>
<sequence>MVSLARKNLLNDIPRFLVAQAGIMFAVSLVTLQTGIFNGFTRSTGQLMYNSDADIWVSSDTLVQLETTLPIPLSYVLDARKIEGVKIAEPLIFSGALWRPLQGDITRARIIGFDLKGQLFTPINISEGSVDELKKPYTLIVDKTNQDSLSVKKIGDKIQVNSLPAQVVGFTQGNKSIVSNAFTFMSLETANTILTSGQTSSVSCQLPSKSKEFSCTNSYSAPSDLAAPIAPPPLPNKLVASDLITYVLIKVKPGQNIQKLKQKIEATLPNSRAYSREELLEKNETFWQKRTGVGFVLGLGAVVGVIVGIIIVGQILYSSVLDHLKEFGTLKAIGASDWTIYGVIIEQALWMAVFGYIPGMVLCYGVSYWAFATQGILILITPVSAIAVFGITVGMCVGSAIFAIQKVTRLDPAMVFKA</sequence>
<keyword evidence="5 7" id="KW-1133">Transmembrane helix</keyword>
<evidence type="ECO:0000256" key="4">
    <source>
        <dbReference type="ARBA" id="ARBA00022692"/>
    </source>
</evidence>
<dbReference type="EMBL" id="JAMZMM010000121">
    <property type="protein sequence ID" value="MCP2729499.1"/>
    <property type="molecule type" value="Genomic_DNA"/>
</dbReference>
<dbReference type="AlphaFoldDB" id="A0AAE3GS37"/>
<dbReference type="Pfam" id="PF12704">
    <property type="entry name" value="MacB_PCD"/>
    <property type="match status" value="1"/>
</dbReference>
<evidence type="ECO:0000259" key="9">
    <source>
        <dbReference type="Pfam" id="PF12704"/>
    </source>
</evidence>
<keyword evidence="4 7" id="KW-0812">Transmembrane</keyword>
<evidence type="ECO:0000259" key="8">
    <source>
        <dbReference type="Pfam" id="PF02687"/>
    </source>
</evidence>
<keyword evidence="3" id="KW-1003">Cell membrane</keyword>
<protein>
    <submittedName>
        <fullName evidence="10">ABC transporter permease</fullName>
    </submittedName>
</protein>
<name>A0AAE3GS37_9CYAN</name>
<dbReference type="Proteomes" id="UP001204953">
    <property type="component" value="Unassembled WGS sequence"/>
</dbReference>
<accession>A0AAE3GS37</accession>
<dbReference type="InterPro" id="IPR005891">
    <property type="entry name" value="DevC"/>
</dbReference>
<feature type="domain" description="MacB-like periplasmic core" evidence="9">
    <location>
        <begin position="21"/>
        <end position="266"/>
    </location>
</feature>
<keyword evidence="2" id="KW-0813">Transport</keyword>
<dbReference type="InterPro" id="IPR003838">
    <property type="entry name" value="ABC3_permease_C"/>
</dbReference>
<evidence type="ECO:0000313" key="10">
    <source>
        <dbReference type="EMBL" id="MCP2729499.1"/>
    </source>
</evidence>
<dbReference type="RefSeq" id="WP_254012283.1">
    <property type="nucleotide sequence ID" value="NZ_JAMZMM010000121.1"/>
</dbReference>
<dbReference type="PANTHER" id="PTHR43738">
    <property type="entry name" value="ABC TRANSPORTER, MEMBRANE PROTEIN"/>
    <property type="match status" value="1"/>
</dbReference>
<dbReference type="InterPro" id="IPR025857">
    <property type="entry name" value="MacB_PCD"/>
</dbReference>